<dbReference type="AlphaFoldDB" id="U5DFC9"/>
<dbReference type="SUPFAM" id="SSF53901">
    <property type="entry name" value="Thiolase-like"/>
    <property type="match status" value="2"/>
</dbReference>
<proteinExistence type="predicted"/>
<dbReference type="OMA" id="PIHEAGM"/>
<dbReference type="eggNOG" id="ENOG502QRSY">
    <property type="taxonomic scope" value="Eukaryota"/>
</dbReference>
<dbReference type="EMBL" id="KI392060">
    <property type="protein sequence ID" value="ERN20157.1"/>
    <property type="molecule type" value="Genomic_DNA"/>
</dbReference>
<sequence length="149" mass="16100">MIGIDLHLKLLNLSPFVNRVMIYMQGCFAGGTTLRSAKDLAENNCGACVLIVCPEMMSMYFHGPIRMDPESLVVPALFGDGAATVVIGADPMSTERGLNQLFRACQSIVPNSMHALKGPIHEAGMAIMMSKKILEFLAGCVWDCLSHAL</sequence>
<dbReference type="Gramene" id="ERN20157">
    <property type="protein sequence ID" value="ERN20157"/>
    <property type="gene ID" value="AMTR_s00066p00092620"/>
</dbReference>
<dbReference type="InterPro" id="IPR011141">
    <property type="entry name" value="Polyketide_synthase_type-III"/>
</dbReference>
<dbReference type="HOGENOM" id="CLU_1801511_0_0_1"/>
<keyword evidence="3" id="KW-1185">Reference proteome</keyword>
<organism evidence="2 3">
    <name type="scientific">Amborella trichopoda</name>
    <dbReference type="NCBI Taxonomy" id="13333"/>
    <lineage>
        <taxon>Eukaryota</taxon>
        <taxon>Viridiplantae</taxon>
        <taxon>Streptophyta</taxon>
        <taxon>Embryophyta</taxon>
        <taxon>Tracheophyta</taxon>
        <taxon>Spermatophyta</taxon>
        <taxon>Magnoliopsida</taxon>
        <taxon>Amborellales</taxon>
        <taxon>Amborellaceae</taxon>
        <taxon>Amborella</taxon>
    </lineage>
</organism>
<evidence type="ECO:0000313" key="3">
    <source>
        <dbReference type="Proteomes" id="UP000017836"/>
    </source>
</evidence>
<name>U5DFC9_AMBTC</name>
<dbReference type="PANTHER" id="PTHR11877">
    <property type="entry name" value="HYDROXYMETHYLGLUTARYL-COA SYNTHASE"/>
    <property type="match status" value="1"/>
</dbReference>
<dbReference type="GO" id="GO:0016747">
    <property type="term" value="F:acyltransferase activity, transferring groups other than amino-acyl groups"/>
    <property type="evidence" value="ECO:0007669"/>
    <property type="project" value="InterPro"/>
</dbReference>
<evidence type="ECO:0000259" key="1">
    <source>
        <dbReference type="Pfam" id="PF00195"/>
    </source>
</evidence>
<gene>
    <name evidence="2" type="ORF">AMTR_s00066p00092620</name>
</gene>
<dbReference type="STRING" id="13333.U5DFC9"/>
<dbReference type="Proteomes" id="UP000017836">
    <property type="component" value="Unassembled WGS sequence"/>
</dbReference>
<feature type="domain" description="Chalcone/stilbene synthase N-terminal" evidence="1">
    <location>
        <begin position="2"/>
        <end position="91"/>
    </location>
</feature>
<reference evidence="3" key="1">
    <citation type="journal article" date="2013" name="Science">
        <title>The Amborella genome and the evolution of flowering plants.</title>
        <authorList>
            <consortium name="Amborella Genome Project"/>
        </authorList>
    </citation>
    <scope>NUCLEOTIDE SEQUENCE [LARGE SCALE GENOMIC DNA]</scope>
</reference>
<dbReference type="InterPro" id="IPR001099">
    <property type="entry name" value="Chalcone/stilbene_synt_N"/>
</dbReference>
<dbReference type="InterPro" id="IPR016039">
    <property type="entry name" value="Thiolase-like"/>
</dbReference>
<evidence type="ECO:0000313" key="2">
    <source>
        <dbReference type="EMBL" id="ERN20157.1"/>
    </source>
</evidence>
<dbReference type="Gene3D" id="3.40.47.10">
    <property type="match status" value="1"/>
</dbReference>
<dbReference type="PANTHER" id="PTHR11877:SF80">
    <property type="entry name" value="CHALCONE SYNTHASE 1"/>
    <property type="match status" value="1"/>
</dbReference>
<accession>U5DFC9</accession>
<protein>
    <recommendedName>
        <fullName evidence="1">Chalcone/stilbene synthase N-terminal domain-containing protein</fullName>
    </recommendedName>
</protein>
<dbReference type="Pfam" id="PF00195">
    <property type="entry name" value="Chal_sti_synt_N"/>
    <property type="match status" value="1"/>
</dbReference>